<evidence type="ECO:0008006" key="3">
    <source>
        <dbReference type="Google" id="ProtNLM"/>
    </source>
</evidence>
<protein>
    <recommendedName>
        <fullName evidence="3">Transcriptional regulator, AbiEi antitoxin, Type IV TA system</fullName>
    </recommendedName>
</protein>
<dbReference type="Proteomes" id="UP001546774">
    <property type="component" value="Unassembled WGS sequence"/>
</dbReference>
<gene>
    <name evidence="1" type="ORF">WMO37_07965</name>
</gene>
<reference evidence="1" key="1">
    <citation type="submission" date="2024-03" db="EMBL/GenBank/DDBJ databases">
        <title>Human intestinal bacterial collection.</title>
        <authorList>
            <person name="Pauvert C."/>
            <person name="Hitch T.C.A."/>
            <person name="Clavel T."/>
        </authorList>
    </citation>
    <scope>NUCLEOTIDE SEQUENCE [LARGE SCALE GENOMIC DNA]</scope>
    <source>
        <strain evidence="1">CLA-AA-H89B</strain>
    </source>
</reference>
<name>A0ABV1H5J1_9FIRM</name>
<comment type="caution">
    <text evidence="1">The sequence shown here is derived from an EMBL/GenBank/DDBJ whole genome shotgun (WGS) entry which is preliminary data.</text>
</comment>
<evidence type="ECO:0000313" key="2">
    <source>
        <dbReference type="Proteomes" id="UP001546774"/>
    </source>
</evidence>
<dbReference type="EMBL" id="JBBMFS010000005">
    <property type="protein sequence ID" value="MEQ2554956.1"/>
    <property type="molecule type" value="Genomic_DNA"/>
</dbReference>
<sequence>MKYRDKIIAYLDTIEPGTVLNLNGLYEKQFYKMSQAAFFKAMERLVTDGILLRAAKGMYVKAGSPKEAQEAVLNYYFGENNDNGMYIGYHLYHKYGITEEKSDVVELYSNKMTKQTANIGNIHVKRTTIVLNYENTRVVEALEILEHFDEIEGLNKHKFARYARQFATGYQDAAAVYVIENMKYKKRTVAFMKKILDMYKMENSLGQFISFATRYRLPAVQRVAKL</sequence>
<keyword evidence="2" id="KW-1185">Reference proteome</keyword>
<organism evidence="1 2">
    <name type="scientific">Lachnospira intestinalis</name>
    <dbReference type="NCBI Taxonomy" id="3133158"/>
    <lineage>
        <taxon>Bacteria</taxon>
        <taxon>Bacillati</taxon>
        <taxon>Bacillota</taxon>
        <taxon>Clostridia</taxon>
        <taxon>Lachnospirales</taxon>
        <taxon>Lachnospiraceae</taxon>
        <taxon>Lachnospira</taxon>
    </lineage>
</organism>
<accession>A0ABV1H5J1</accession>
<evidence type="ECO:0000313" key="1">
    <source>
        <dbReference type="EMBL" id="MEQ2554956.1"/>
    </source>
</evidence>
<proteinExistence type="predicted"/>